<dbReference type="InterPro" id="IPR039271">
    <property type="entry name" value="Kiwellin-like"/>
</dbReference>
<dbReference type="InterPro" id="IPR036908">
    <property type="entry name" value="RlpA-like_sf"/>
</dbReference>
<keyword evidence="3" id="KW-0964">Secreted</keyword>
<name>A0A3B6NLZ9_WHEAT</name>
<dbReference type="Gramene" id="TraesWEE_scaffold_103492_01G000200.1">
    <property type="protein sequence ID" value="TraesWEE_scaffold_103492_01G000200.1"/>
    <property type="gene ID" value="TraesWEE_scaffold_103492_01G000200"/>
</dbReference>
<dbReference type="Gramene" id="TraesJAG6A03G03261340.1">
    <property type="protein sequence ID" value="TraesJAG6A03G03261340.1.CDS1"/>
    <property type="gene ID" value="TraesJAG6A03G03261340"/>
</dbReference>
<feature type="signal peptide" evidence="5">
    <location>
        <begin position="1"/>
        <end position="24"/>
    </location>
</feature>
<dbReference type="SUPFAM" id="SSF50685">
    <property type="entry name" value="Barwin-like endoglucanases"/>
    <property type="match status" value="1"/>
</dbReference>
<sequence length="139" mass="14718">MANTKLAVVAMLVILLQASALCAAARHHAGGGTPGVMTISNFDRGEGDLPSECDGGYHSNRDMVAALSTRWYEGGRRCERMIRITSTHTGRTVEAKVVDECDSKHGCADDVVDTSLAVWKALGLNANADDAAPITWSDA</sequence>
<comment type="subcellular location">
    <subcellularLocation>
        <location evidence="1">Secreted</location>
    </subcellularLocation>
</comment>
<reference evidence="6" key="1">
    <citation type="submission" date="2018-08" db="EMBL/GenBank/DDBJ databases">
        <authorList>
            <person name="Rossello M."/>
        </authorList>
    </citation>
    <scope>NUCLEOTIDE SEQUENCE [LARGE SCALE GENOMIC DNA]</scope>
    <source>
        <strain evidence="6">cv. Chinese Spring</strain>
    </source>
</reference>
<dbReference type="Pfam" id="PF24300">
    <property type="entry name" value="KWL1"/>
    <property type="match status" value="1"/>
</dbReference>
<evidence type="ECO:0000256" key="4">
    <source>
        <dbReference type="ARBA" id="ARBA00022729"/>
    </source>
</evidence>
<dbReference type="Gramene" id="TraesCS6A03G0212700.1">
    <property type="protein sequence ID" value="TraesCS6A03G0212700.1.CDS1"/>
    <property type="gene ID" value="TraesCS6A03G0212700"/>
</dbReference>
<dbReference type="Gramene" id="TraesSYM6A03G03205990.1">
    <property type="protein sequence ID" value="TraesSYM6A03G03205990.1.CDS1"/>
    <property type="gene ID" value="TraesSYM6A03G03205990"/>
</dbReference>
<dbReference type="CDD" id="cd22270">
    <property type="entry name" value="DPBB_kiwellin-like"/>
    <property type="match status" value="1"/>
</dbReference>
<dbReference type="Gramene" id="TraesROB_scaffold_104026_01G000100.1">
    <property type="protein sequence ID" value="TraesROB_scaffold_104026_01G000100.1"/>
    <property type="gene ID" value="TraesROB_scaffold_104026_01G000100"/>
</dbReference>
<dbReference type="SMR" id="A0A3B6NLZ9"/>
<dbReference type="GO" id="GO:0005576">
    <property type="term" value="C:extracellular region"/>
    <property type="evidence" value="ECO:0007669"/>
    <property type="project" value="UniProtKB-SubCell"/>
</dbReference>
<dbReference type="Gramene" id="TraesNOR6A03G03296830.1">
    <property type="protein sequence ID" value="TraesNOR6A03G03296830.1.CDS1"/>
    <property type="gene ID" value="TraesNOR6A03G03296830"/>
</dbReference>
<dbReference type="STRING" id="4565.A0A3B6NLZ9"/>
<keyword evidence="7" id="KW-1185">Reference proteome</keyword>
<dbReference type="Gramene" id="TraesCS6A02G092400.1">
    <property type="protein sequence ID" value="TraesCS6A02G092400.1.cds1"/>
    <property type="gene ID" value="TraesCS6A02G092400"/>
</dbReference>
<dbReference type="Gramene" id="TraesARI6A03G03220920.1">
    <property type="protein sequence ID" value="TraesARI6A03G03220920.1.CDS1"/>
    <property type="gene ID" value="TraesARI6A03G03220920"/>
</dbReference>
<dbReference type="Gramene" id="TraesCLE_scaffold_039209_01G000500.1">
    <property type="protein sequence ID" value="TraesCLE_scaffold_039209_01G000500.1"/>
    <property type="gene ID" value="TraesCLE_scaffold_039209_01G000500"/>
</dbReference>
<protein>
    <submittedName>
        <fullName evidence="6">Uncharacterized protein</fullName>
    </submittedName>
</protein>
<dbReference type="Gramene" id="TraesKAR6A01G0042190.1">
    <property type="protein sequence ID" value="cds.TraesKAR6A01G0042190.1"/>
    <property type="gene ID" value="TraesKAR6A01G0042190"/>
</dbReference>
<dbReference type="Gramene" id="TraesLAC6A03G03219720.1">
    <property type="protein sequence ID" value="TraesLAC6A03G03219720.1.CDS1"/>
    <property type="gene ID" value="TraesLAC6A03G03219720"/>
</dbReference>
<feature type="chain" id="PRO_5017297735" evidence="5">
    <location>
        <begin position="25"/>
        <end position="139"/>
    </location>
</feature>
<reference evidence="6" key="2">
    <citation type="submission" date="2018-10" db="UniProtKB">
        <authorList>
            <consortium name="EnsemblPlants"/>
        </authorList>
    </citation>
    <scope>IDENTIFICATION</scope>
</reference>
<evidence type="ECO:0000256" key="3">
    <source>
        <dbReference type="ARBA" id="ARBA00022525"/>
    </source>
</evidence>
<dbReference type="AlphaFoldDB" id="A0A3B6NLZ9"/>
<comment type="similarity">
    <text evidence="2">Belongs to the kiwellin family.</text>
</comment>
<organism evidence="6">
    <name type="scientific">Triticum aestivum</name>
    <name type="common">Wheat</name>
    <dbReference type="NCBI Taxonomy" id="4565"/>
    <lineage>
        <taxon>Eukaryota</taxon>
        <taxon>Viridiplantae</taxon>
        <taxon>Streptophyta</taxon>
        <taxon>Embryophyta</taxon>
        <taxon>Tracheophyta</taxon>
        <taxon>Spermatophyta</taxon>
        <taxon>Magnoliopsida</taxon>
        <taxon>Liliopsida</taxon>
        <taxon>Poales</taxon>
        <taxon>Poaceae</taxon>
        <taxon>BOP clade</taxon>
        <taxon>Pooideae</taxon>
        <taxon>Triticodae</taxon>
        <taxon>Triticeae</taxon>
        <taxon>Triticinae</taxon>
        <taxon>Triticum</taxon>
    </lineage>
</organism>
<dbReference type="PANTHER" id="PTHR33191">
    <property type="entry name" value="RIPENING-RELATED PROTEIN 2-RELATED"/>
    <property type="match status" value="1"/>
</dbReference>
<evidence type="ECO:0000313" key="7">
    <source>
        <dbReference type="Proteomes" id="UP000019116"/>
    </source>
</evidence>
<dbReference type="Gramene" id="TraesCAD_scaffold_100550_01G000100.1">
    <property type="protein sequence ID" value="TraesCAD_scaffold_100550_01G000100.1"/>
    <property type="gene ID" value="TraesCAD_scaffold_100550_01G000100"/>
</dbReference>
<proteinExistence type="inferred from homology"/>
<dbReference type="Proteomes" id="UP000019116">
    <property type="component" value="Chromosome 6A"/>
</dbReference>
<dbReference type="EnsemblPlants" id="TraesCS6A02G092400.1">
    <property type="protein sequence ID" value="TraesCS6A02G092400.1.cds1"/>
    <property type="gene ID" value="TraesCS6A02G092400"/>
</dbReference>
<dbReference type="Gramene" id="TraesSTA6A03G03255920.1">
    <property type="protein sequence ID" value="TraesSTA6A03G03255920.1.CDS1"/>
    <property type="gene ID" value="TraesSTA6A03G03255920"/>
</dbReference>
<dbReference type="Gene3D" id="2.40.40.10">
    <property type="entry name" value="RlpA-like domain"/>
    <property type="match status" value="1"/>
</dbReference>
<keyword evidence="4 5" id="KW-0732">Signal</keyword>
<dbReference type="Gramene" id="TraesLDM6A03G03269070.1">
    <property type="protein sequence ID" value="TraesLDM6A03G03269070.1.CDS1"/>
    <property type="gene ID" value="TraesLDM6A03G03269070"/>
</dbReference>
<dbReference type="PANTHER" id="PTHR33191:SF26">
    <property type="entry name" value="RLPA-LIKE PROTEIN DOUBLE-PSI BETA-BARREL DOMAIN-CONTAINING PROTEIN"/>
    <property type="match status" value="1"/>
</dbReference>
<evidence type="ECO:0000313" key="6">
    <source>
        <dbReference type="EnsemblPlants" id="TraesCS6A02G092400.1.cds1"/>
    </source>
</evidence>
<dbReference type="Gramene" id="TraesRN6A0100177700.1">
    <property type="protein sequence ID" value="TraesRN6A0100177700.1"/>
    <property type="gene ID" value="TraesRN6A0100177700"/>
</dbReference>
<evidence type="ECO:0000256" key="5">
    <source>
        <dbReference type="SAM" id="SignalP"/>
    </source>
</evidence>
<dbReference type="OMA" id="STSQAVW"/>
<dbReference type="Gramene" id="TraesMAC6A03G03265140.1">
    <property type="protein sequence ID" value="TraesMAC6A03G03265140.1.CDS1"/>
    <property type="gene ID" value="TraesMAC6A03G03265140"/>
</dbReference>
<evidence type="ECO:0000256" key="1">
    <source>
        <dbReference type="ARBA" id="ARBA00004613"/>
    </source>
</evidence>
<dbReference type="Gramene" id="TraesPARA_EIv1.0_1909240.1">
    <property type="protein sequence ID" value="TraesPARA_EIv1.0_1909240.1.CDS1"/>
    <property type="gene ID" value="TraesPARA_EIv1.0_1909240"/>
</dbReference>
<dbReference type="Gramene" id="TraesJUL6A03G03291830.1">
    <property type="protein sequence ID" value="TraesJUL6A03G03291830.1.CDS1"/>
    <property type="gene ID" value="TraesJUL6A03G03291830"/>
</dbReference>
<accession>A0A3B6NLZ9</accession>
<evidence type="ECO:0000256" key="2">
    <source>
        <dbReference type="ARBA" id="ARBA00005592"/>
    </source>
</evidence>